<dbReference type="RefSeq" id="WP_142933408.1">
    <property type="nucleotide sequence ID" value="NZ_FXTM01000001.1"/>
</dbReference>
<organism evidence="3 4">
    <name type="scientific">Balnearium lithotrophicum</name>
    <dbReference type="NCBI Taxonomy" id="223788"/>
    <lineage>
        <taxon>Bacteria</taxon>
        <taxon>Pseudomonadati</taxon>
        <taxon>Aquificota</taxon>
        <taxon>Aquificia</taxon>
        <taxon>Desulfurobacteriales</taxon>
        <taxon>Desulfurobacteriaceae</taxon>
        <taxon>Balnearium</taxon>
    </lineage>
</organism>
<accession>A0A521AEA7</accession>
<keyword evidence="1" id="KW-0175">Coiled coil</keyword>
<keyword evidence="4" id="KW-1185">Reference proteome</keyword>
<dbReference type="OrthoDB" id="11447at2"/>
<evidence type="ECO:0000313" key="3">
    <source>
        <dbReference type="EMBL" id="SMO33030.1"/>
    </source>
</evidence>
<dbReference type="Gene3D" id="2.40.10.220">
    <property type="entry name" value="predicted glycosyltransferase like domains"/>
    <property type="match status" value="1"/>
</dbReference>
<dbReference type="AlphaFoldDB" id="A0A521AEA7"/>
<dbReference type="Pfam" id="PF07238">
    <property type="entry name" value="PilZ"/>
    <property type="match status" value="1"/>
</dbReference>
<feature type="coiled-coil region" evidence="1">
    <location>
        <begin position="112"/>
        <end position="139"/>
    </location>
</feature>
<name>A0A521AEA7_9BACT</name>
<dbReference type="EMBL" id="FXTM01000001">
    <property type="protein sequence ID" value="SMO33030.1"/>
    <property type="molecule type" value="Genomic_DNA"/>
</dbReference>
<dbReference type="Proteomes" id="UP000317315">
    <property type="component" value="Unassembled WGS sequence"/>
</dbReference>
<dbReference type="SUPFAM" id="SSF141371">
    <property type="entry name" value="PilZ domain-like"/>
    <property type="match status" value="1"/>
</dbReference>
<reference evidence="3 4" key="1">
    <citation type="submission" date="2017-05" db="EMBL/GenBank/DDBJ databases">
        <authorList>
            <person name="Varghese N."/>
            <person name="Submissions S."/>
        </authorList>
    </citation>
    <scope>NUCLEOTIDE SEQUENCE [LARGE SCALE GENOMIC DNA]</scope>
    <source>
        <strain evidence="3 4">DSM 16304</strain>
    </source>
</reference>
<sequence length="348" mass="40541">MEEFLKNYQENFVNNFISIAEENTASSFSNSEGFLRTLAINLYEVIFFSNDEDKFQDVLRKAFENELNPVYPLTKSLFILLKDFLDFTLESDRVTENVKDLKGIVERIERYVSLAERAFQELFEKVKKEREKERSLDEQFLNIFRIIKESGLEVKTLTFYKEVPVSCKADIVKIERDYVALSLENCSYLKAFLSSDYVFLKIKNAPKPIKAAVLNVNPEKAVILLSRFRFEDIPQEKRKFVRVEPEEKITIQIIYGNRVISGIIRDISVGGVGVYTNEGELPKPGERVKLKFELEGNFFEIDGEVRYVIKEGKFYRMGIQFVSLTPGEEEKIAGYVINIQFNILRKLR</sequence>
<dbReference type="InterPro" id="IPR009875">
    <property type="entry name" value="PilZ_domain"/>
</dbReference>
<evidence type="ECO:0000313" key="4">
    <source>
        <dbReference type="Proteomes" id="UP000317315"/>
    </source>
</evidence>
<gene>
    <name evidence="3" type="ORF">SAMN06269117_10174</name>
</gene>
<evidence type="ECO:0000256" key="1">
    <source>
        <dbReference type="SAM" id="Coils"/>
    </source>
</evidence>
<evidence type="ECO:0000259" key="2">
    <source>
        <dbReference type="Pfam" id="PF07238"/>
    </source>
</evidence>
<protein>
    <submittedName>
        <fullName evidence="3">PilZ domain-containing protein</fullName>
    </submittedName>
</protein>
<dbReference type="GO" id="GO:0035438">
    <property type="term" value="F:cyclic-di-GMP binding"/>
    <property type="evidence" value="ECO:0007669"/>
    <property type="project" value="InterPro"/>
</dbReference>
<proteinExistence type="predicted"/>
<feature type="domain" description="PilZ" evidence="2">
    <location>
        <begin position="236"/>
        <end position="336"/>
    </location>
</feature>